<evidence type="ECO:0000313" key="1">
    <source>
        <dbReference type="EMBL" id="GAH98381.1"/>
    </source>
</evidence>
<proteinExistence type="predicted"/>
<dbReference type="AlphaFoldDB" id="X1JUF4"/>
<gene>
    <name evidence="1" type="ORF">S03H2_72202</name>
</gene>
<reference evidence="1" key="1">
    <citation type="journal article" date="2014" name="Front. Microbiol.">
        <title>High frequency of phylogenetically diverse reductive dehalogenase-homologous genes in deep subseafloor sedimentary metagenomes.</title>
        <authorList>
            <person name="Kawai M."/>
            <person name="Futagami T."/>
            <person name="Toyoda A."/>
            <person name="Takaki Y."/>
            <person name="Nishi S."/>
            <person name="Hori S."/>
            <person name="Arai W."/>
            <person name="Tsubouchi T."/>
            <person name="Morono Y."/>
            <person name="Uchiyama I."/>
            <person name="Ito T."/>
            <person name="Fujiyama A."/>
            <person name="Inagaki F."/>
            <person name="Takami H."/>
        </authorList>
    </citation>
    <scope>NUCLEOTIDE SEQUENCE</scope>
    <source>
        <strain evidence="1">Expedition CK06-06</strain>
    </source>
</reference>
<accession>X1JUF4</accession>
<feature type="non-terminal residue" evidence="1">
    <location>
        <position position="1"/>
    </location>
</feature>
<name>X1JUF4_9ZZZZ</name>
<dbReference type="EMBL" id="BARU01048685">
    <property type="protein sequence ID" value="GAH98381.1"/>
    <property type="molecule type" value="Genomic_DNA"/>
</dbReference>
<comment type="caution">
    <text evidence="1">The sequence shown here is derived from an EMBL/GenBank/DDBJ whole genome shotgun (WGS) entry which is preliminary data.</text>
</comment>
<sequence length="44" mass="4628">YLVNLIISPIPGGADTNYGVVDGYLASPDSTYSYLPLVAIVVQV</sequence>
<organism evidence="1">
    <name type="scientific">marine sediment metagenome</name>
    <dbReference type="NCBI Taxonomy" id="412755"/>
    <lineage>
        <taxon>unclassified sequences</taxon>
        <taxon>metagenomes</taxon>
        <taxon>ecological metagenomes</taxon>
    </lineage>
</organism>
<protein>
    <submittedName>
        <fullName evidence="1">Uncharacterized protein</fullName>
    </submittedName>
</protein>